<dbReference type="EMBL" id="GBXM01092242">
    <property type="protein sequence ID" value="JAH16335.1"/>
    <property type="molecule type" value="Transcribed_RNA"/>
</dbReference>
<evidence type="ECO:0000313" key="1">
    <source>
        <dbReference type="EMBL" id="JAH16335.1"/>
    </source>
</evidence>
<accession>A0A0E9QJ24</accession>
<reference evidence="1" key="2">
    <citation type="journal article" date="2015" name="Fish Shellfish Immunol.">
        <title>Early steps in the European eel (Anguilla anguilla)-Vibrio vulnificus interaction in the gills: Role of the RtxA13 toxin.</title>
        <authorList>
            <person name="Callol A."/>
            <person name="Pajuelo D."/>
            <person name="Ebbesson L."/>
            <person name="Teles M."/>
            <person name="MacKenzie S."/>
            <person name="Amaro C."/>
        </authorList>
    </citation>
    <scope>NUCLEOTIDE SEQUENCE</scope>
</reference>
<reference evidence="1" key="1">
    <citation type="submission" date="2014-11" db="EMBL/GenBank/DDBJ databases">
        <authorList>
            <person name="Amaro Gonzalez C."/>
        </authorList>
    </citation>
    <scope>NUCLEOTIDE SEQUENCE</scope>
</reference>
<name>A0A0E9QJ24_ANGAN</name>
<sequence length="50" mass="5297">MQTKIGLSSPPPSSSYLTAGNPFVSREGFCGTLFSNILSQSVFQNSTALQ</sequence>
<protein>
    <submittedName>
        <fullName evidence="1">Uncharacterized protein</fullName>
    </submittedName>
</protein>
<dbReference type="AlphaFoldDB" id="A0A0E9QJ24"/>
<proteinExistence type="predicted"/>
<organism evidence="1">
    <name type="scientific">Anguilla anguilla</name>
    <name type="common">European freshwater eel</name>
    <name type="synonym">Muraena anguilla</name>
    <dbReference type="NCBI Taxonomy" id="7936"/>
    <lineage>
        <taxon>Eukaryota</taxon>
        <taxon>Metazoa</taxon>
        <taxon>Chordata</taxon>
        <taxon>Craniata</taxon>
        <taxon>Vertebrata</taxon>
        <taxon>Euteleostomi</taxon>
        <taxon>Actinopterygii</taxon>
        <taxon>Neopterygii</taxon>
        <taxon>Teleostei</taxon>
        <taxon>Anguilliformes</taxon>
        <taxon>Anguillidae</taxon>
        <taxon>Anguilla</taxon>
    </lineage>
</organism>